<keyword evidence="4 9" id="KW-0732">Signal</keyword>
<feature type="chain" id="PRO_5003410097" description="ER membrane protein complex subunit 7 beta-sandwich domain-containing protein" evidence="9">
    <location>
        <begin position="18"/>
        <end position="233"/>
    </location>
</feature>
<dbReference type="Pfam" id="PF09430">
    <property type="entry name" value="EMC7_beta-sandw"/>
    <property type="match status" value="1"/>
</dbReference>
<evidence type="ECO:0000256" key="5">
    <source>
        <dbReference type="ARBA" id="ARBA00022989"/>
    </source>
</evidence>
<dbReference type="PANTHER" id="PTHR13605">
    <property type="entry name" value="ER MEMBRANE PROTEIN COMPLEX SUBUNIT 7"/>
    <property type="match status" value="1"/>
</dbReference>
<reference evidence="11" key="1">
    <citation type="journal article" date="2012" name="Proc. Natl. Acad. Sci. U.S.A.">
        <title>Antigenic diversity is generated by distinct evolutionary mechanisms in African trypanosome species.</title>
        <authorList>
            <person name="Jackson A.P."/>
            <person name="Berry A."/>
            <person name="Aslett M."/>
            <person name="Allison H.C."/>
            <person name="Burton P."/>
            <person name="Vavrova-Anderson J."/>
            <person name="Brown R."/>
            <person name="Browne H."/>
            <person name="Corton N."/>
            <person name="Hauser H."/>
            <person name="Gamble J."/>
            <person name="Gilderthorp R."/>
            <person name="Marcello L."/>
            <person name="McQuillan J."/>
            <person name="Otto T.D."/>
            <person name="Quail M.A."/>
            <person name="Sanders M.J."/>
            <person name="van Tonder A."/>
            <person name="Ginger M.L."/>
            <person name="Field M.C."/>
            <person name="Barry J.D."/>
            <person name="Hertz-Fowler C."/>
            <person name="Berriman M."/>
        </authorList>
    </citation>
    <scope>NUCLEOTIDE SEQUENCE</scope>
    <source>
        <strain evidence="11">IL3000</strain>
    </source>
</reference>
<dbReference type="InterPro" id="IPR039163">
    <property type="entry name" value="EMC7"/>
</dbReference>
<keyword evidence="5 8" id="KW-1133">Transmembrane helix</keyword>
<protein>
    <recommendedName>
        <fullName evidence="10">ER membrane protein complex subunit 7 beta-sandwich domain-containing protein</fullName>
    </recommendedName>
</protein>
<feature type="region of interest" description="Disordered" evidence="7">
    <location>
        <begin position="192"/>
        <end position="233"/>
    </location>
</feature>
<keyword evidence="6 8" id="KW-0472">Membrane</keyword>
<comment type="similarity">
    <text evidence="2">Belongs to the EMC7 family.</text>
</comment>
<dbReference type="GO" id="GO:0072546">
    <property type="term" value="C:EMC complex"/>
    <property type="evidence" value="ECO:0007669"/>
    <property type="project" value="TreeGrafter"/>
</dbReference>
<organism evidence="11">
    <name type="scientific">Trypanosoma congolense (strain IL3000)</name>
    <dbReference type="NCBI Taxonomy" id="1068625"/>
    <lineage>
        <taxon>Eukaryota</taxon>
        <taxon>Discoba</taxon>
        <taxon>Euglenozoa</taxon>
        <taxon>Kinetoplastea</taxon>
        <taxon>Metakinetoplastina</taxon>
        <taxon>Trypanosomatida</taxon>
        <taxon>Trypanosomatidae</taxon>
        <taxon>Trypanosoma</taxon>
        <taxon>Nannomonas</taxon>
    </lineage>
</organism>
<evidence type="ECO:0000256" key="4">
    <source>
        <dbReference type="ARBA" id="ARBA00022729"/>
    </source>
</evidence>
<gene>
    <name evidence="11" type="ORF">TCIL3000_7_910</name>
</gene>
<dbReference type="GO" id="GO:0030246">
    <property type="term" value="F:carbohydrate binding"/>
    <property type="evidence" value="ECO:0007669"/>
    <property type="project" value="InterPro"/>
</dbReference>
<evidence type="ECO:0000313" key="11">
    <source>
        <dbReference type="EMBL" id="CCC91290.1"/>
    </source>
</evidence>
<dbReference type="InterPro" id="IPR019008">
    <property type="entry name" value="Beta_sandwich_EMC7"/>
</dbReference>
<comment type="subcellular location">
    <subcellularLocation>
        <location evidence="1">Membrane</location>
        <topology evidence="1">Single-pass membrane protein</topology>
    </subcellularLocation>
</comment>
<feature type="signal peptide" evidence="9">
    <location>
        <begin position="1"/>
        <end position="17"/>
    </location>
</feature>
<dbReference type="VEuPathDB" id="TriTrypDB:TcIL3000_7_910"/>
<dbReference type="AlphaFoldDB" id="G0UPH9"/>
<evidence type="ECO:0000256" key="1">
    <source>
        <dbReference type="ARBA" id="ARBA00004167"/>
    </source>
</evidence>
<dbReference type="Gene3D" id="2.60.40.1120">
    <property type="entry name" value="Carboxypeptidase-like, regulatory domain"/>
    <property type="match status" value="1"/>
</dbReference>
<sequence length="233" mass="26416">MFLYLITGLALLGVTDAAESVKRDSHDVDVSYYGRLSLHHSFTDQQDLYKPLWHIQGGEVVLSNAQYTFRVPTQVDGSFVLHDIPYGTYHLQAEYADHIYPTVRVDVTQKTSHGNTRPLIRTYVNEAILQQLQGTGVEESSPVIIPYTGMHEYYVPREQYSVWSILGNPMILMMFVSMGLVGVMQMMPEEQKKSMRELQKARKQAISGGDTDLGRQQCTKGQPAVSTREKKQK</sequence>
<evidence type="ECO:0000256" key="8">
    <source>
        <dbReference type="SAM" id="Phobius"/>
    </source>
</evidence>
<evidence type="ECO:0000256" key="2">
    <source>
        <dbReference type="ARBA" id="ARBA00008880"/>
    </source>
</evidence>
<dbReference type="PANTHER" id="PTHR13605:SF4">
    <property type="entry name" value="ER MEMBRANE PROTEIN COMPLEX SUBUNIT 7"/>
    <property type="match status" value="1"/>
</dbReference>
<evidence type="ECO:0000256" key="3">
    <source>
        <dbReference type="ARBA" id="ARBA00022692"/>
    </source>
</evidence>
<dbReference type="EMBL" id="HE575320">
    <property type="protein sequence ID" value="CCC91290.1"/>
    <property type="molecule type" value="Genomic_DNA"/>
</dbReference>
<feature type="domain" description="ER membrane protein complex subunit 7 beta-sandwich" evidence="10">
    <location>
        <begin position="50"/>
        <end position="173"/>
    </location>
</feature>
<feature type="transmembrane region" description="Helical" evidence="8">
    <location>
        <begin position="160"/>
        <end position="183"/>
    </location>
</feature>
<keyword evidence="3 8" id="KW-0812">Transmembrane</keyword>
<accession>G0UPH9</accession>
<dbReference type="InterPro" id="IPR013784">
    <property type="entry name" value="Carb-bd-like_fold"/>
</dbReference>
<evidence type="ECO:0000256" key="7">
    <source>
        <dbReference type="SAM" id="MobiDB-lite"/>
    </source>
</evidence>
<evidence type="ECO:0000259" key="10">
    <source>
        <dbReference type="Pfam" id="PF09430"/>
    </source>
</evidence>
<evidence type="ECO:0000256" key="6">
    <source>
        <dbReference type="ARBA" id="ARBA00023136"/>
    </source>
</evidence>
<dbReference type="SUPFAM" id="SSF49452">
    <property type="entry name" value="Starch-binding domain-like"/>
    <property type="match status" value="1"/>
</dbReference>
<evidence type="ECO:0000256" key="9">
    <source>
        <dbReference type="SAM" id="SignalP"/>
    </source>
</evidence>
<proteinExistence type="inferred from homology"/>
<name>G0UPH9_TRYCI</name>